<gene>
    <name evidence="1" type="ORF">FHG64_14120</name>
</gene>
<dbReference type="KEGG" id="afla:FHG64_14120"/>
<dbReference type="EMBL" id="CP040812">
    <property type="protein sequence ID" value="QCY70450.1"/>
    <property type="molecule type" value="Genomic_DNA"/>
</dbReference>
<dbReference type="AlphaFoldDB" id="A0A5B7X5H2"/>
<evidence type="ECO:0000313" key="2">
    <source>
        <dbReference type="Proteomes" id="UP000309016"/>
    </source>
</evidence>
<name>A0A5B7X5H2_9FLAO</name>
<evidence type="ECO:0000313" key="1">
    <source>
        <dbReference type="EMBL" id="QCY70450.1"/>
    </source>
</evidence>
<sequence>MFSIRSYYQILDLQTSNVNLLDLYTQLIDKQLLKEKETIKIISKKIEIREKIKHELDTCLEDNFISKRARLISTICSYTFPFLMETKYTVLRFSRINKWELTLDLEVKNIRNYYKILFDQTHSRGVTNLLLDQKRRVETALIETRS</sequence>
<proteinExistence type="predicted"/>
<dbReference type="Proteomes" id="UP000309016">
    <property type="component" value="Chromosome"/>
</dbReference>
<dbReference type="RefSeq" id="WP_139067009.1">
    <property type="nucleotide sequence ID" value="NZ_CP040812.1"/>
</dbReference>
<keyword evidence="2" id="KW-1185">Reference proteome</keyword>
<organism evidence="1 2">
    <name type="scientific">Antarcticibacterium flavum</name>
    <dbReference type="NCBI Taxonomy" id="2058175"/>
    <lineage>
        <taxon>Bacteria</taxon>
        <taxon>Pseudomonadati</taxon>
        <taxon>Bacteroidota</taxon>
        <taxon>Flavobacteriia</taxon>
        <taxon>Flavobacteriales</taxon>
        <taxon>Flavobacteriaceae</taxon>
        <taxon>Antarcticibacterium</taxon>
    </lineage>
</organism>
<reference evidence="1 2" key="1">
    <citation type="submission" date="2019-06" db="EMBL/GenBank/DDBJ databases">
        <title>Complete genome sequence of Antarcticibacterium flavum KCTC 52984T from an Antarctic marine sediment.</title>
        <authorList>
            <person name="Lee Y.M."/>
            <person name="Shin S.C."/>
        </authorList>
    </citation>
    <scope>NUCLEOTIDE SEQUENCE [LARGE SCALE GENOMIC DNA]</scope>
    <source>
        <strain evidence="1 2">KCTC 52984</strain>
    </source>
</reference>
<accession>A0A5B7X5H2</accession>
<protein>
    <submittedName>
        <fullName evidence="1">Uncharacterized protein</fullName>
    </submittedName>
</protein>